<name>A0A370E012_9GAMM</name>
<dbReference type="Proteomes" id="UP000255508">
    <property type="component" value="Unassembled WGS sequence"/>
</dbReference>
<dbReference type="SMART" id="SM00567">
    <property type="entry name" value="EZ_HEAT"/>
    <property type="match status" value="11"/>
</dbReference>
<evidence type="ECO:0000313" key="3">
    <source>
        <dbReference type="EMBL" id="RDH91139.1"/>
    </source>
</evidence>
<dbReference type="InterPro" id="IPR004155">
    <property type="entry name" value="PBS_lyase_HEAT"/>
</dbReference>
<dbReference type="PANTHER" id="PTHR12697">
    <property type="entry name" value="PBS LYASE HEAT-LIKE PROTEIN"/>
    <property type="match status" value="1"/>
</dbReference>
<dbReference type="InterPro" id="IPR021133">
    <property type="entry name" value="HEAT_type_2"/>
</dbReference>
<dbReference type="AlphaFoldDB" id="A0A370E012"/>
<feature type="region of interest" description="Disordered" evidence="2">
    <location>
        <begin position="434"/>
        <end position="468"/>
    </location>
</feature>
<dbReference type="Pfam" id="PF13646">
    <property type="entry name" value="HEAT_2"/>
    <property type="match status" value="3"/>
</dbReference>
<reference evidence="3 4" key="1">
    <citation type="journal article" date="2018" name="ISME J.">
        <title>Endosymbiont genomes yield clues of tubeworm success.</title>
        <authorList>
            <person name="Li Y."/>
            <person name="Liles M.R."/>
            <person name="Halanych K.M."/>
        </authorList>
    </citation>
    <scope>NUCLEOTIDE SEQUENCE [LARGE SCALE GENOMIC DNA]</scope>
    <source>
        <strain evidence="3">A1422</strain>
    </source>
</reference>
<dbReference type="EMBL" id="QFXD01000131">
    <property type="protein sequence ID" value="RDH91139.1"/>
    <property type="molecule type" value="Genomic_DNA"/>
</dbReference>
<dbReference type="InterPro" id="IPR011989">
    <property type="entry name" value="ARM-like"/>
</dbReference>
<dbReference type="PANTHER" id="PTHR12697:SF5">
    <property type="entry name" value="DEOXYHYPUSINE HYDROXYLASE"/>
    <property type="match status" value="1"/>
</dbReference>
<evidence type="ECO:0000313" key="4">
    <source>
        <dbReference type="Proteomes" id="UP000255508"/>
    </source>
</evidence>
<comment type="function">
    <text evidence="1">Catalyzes the hydroxylation of the N(6)-(4-aminobutyl)-L-lysine intermediate produced by deoxyhypusine synthase/DHPS on a critical lysine of the eukaryotic translation initiation factor 5A/eIF-5A. This is the second step of the post-translational modification of that lysine into an unusual amino acid residue named hypusine. Hypusination is unique to mature eIF-5A factor and is essential for its function.</text>
</comment>
<dbReference type="GO" id="GO:0016491">
    <property type="term" value="F:oxidoreductase activity"/>
    <property type="evidence" value="ECO:0007669"/>
    <property type="project" value="TreeGrafter"/>
</dbReference>
<dbReference type="SUPFAM" id="SSF48371">
    <property type="entry name" value="ARM repeat"/>
    <property type="match status" value="1"/>
</dbReference>
<gene>
    <name evidence="3" type="ORF">DIZ79_07195</name>
</gene>
<sequence length="811" mass="87290">MNMKEKTEQSLTDLLKTGDEADRCYAARTLGTLGSRSAVEALIKQLTDEDIDACVDAAEALGRIGDQQAVPALIKSLEIEESGEVCTAVTTALGQLGSEDAVTILKKVAVDRPDRIEWEDDWDRWWDIQLAAVEALGNFGVEDATGTLLQIMEDETSQDIDPEIFAALANIKESGITALLELLANGSIMQRRRAARALGHSGNPEVTKNLGQALRDESQEVRAAAATALADIDAHRYLPALLLLLRDPEDDVRSAAIEACNRLTKSSSADMDIIAEITPLLSDPSSLVRAIVATTLSSLIPPRHLDEESLAAVADSLTDKTYDTAASACDLLGVNGDPASLDTLIATVRNKNIYSMVRRQATLAIGRIGILNADTIDLLKEAIADKEQPVRLAALDALTALDAIPTTEEETTEALQRPLDIVLAAIAGELELSPQETPQKVSQAVEFDPTPIKEQDRKAEDTVTETPDVQNAETRAELADSESLVLPETPGRSVEPGEVNAAVSTLDAIALDNAEVAFGVHEALPEPEVEVEIEPEIEDFLEVVEENKRIGERMTRGRRKISIEDDVRRLGVRVLIGNTDDASVAGLIQALNADDGVLRYEAALAIAETARQHPGLRSLMNAFGSLTTQLGLGDEDQRVACARAMGLLHNKAAMLPLLDVLNDPQTTLRAEAISALVELSINGDDPDKAGHMVIKSVSPKTILRKLSSVLEDAEFNVRMAAAKGIVQLLNLEGLGESKTEIVEQLIDTGFLGAGAQARNIGKLLRSIDIQGSAERLLSQLETVDSSAERRFVIEMLEELFISSNDRSQQAA</sequence>
<accession>A0A370E012</accession>
<keyword evidence="3" id="KW-0456">Lyase</keyword>
<dbReference type="GO" id="GO:0016829">
    <property type="term" value="F:lyase activity"/>
    <property type="evidence" value="ECO:0007669"/>
    <property type="project" value="UniProtKB-KW"/>
</dbReference>
<organism evidence="3 4">
    <name type="scientific">endosymbiont of Lamellibrachia luymesi</name>
    <dbReference type="NCBI Taxonomy" id="2200907"/>
    <lineage>
        <taxon>Bacteria</taxon>
        <taxon>Pseudomonadati</taxon>
        <taxon>Pseudomonadota</taxon>
        <taxon>Gammaproteobacteria</taxon>
        <taxon>sulfur-oxidizing symbionts</taxon>
    </lineage>
</organism>
<dbReference type="InterPro" id="IPR016024">
    <property type="entry name" value="ARM-type_fold"/>
</dbReference>
<dbReference type="Gene3D" id="1.25.10.10">
    <property type="entry name" value="Leucine-rich Repeat Variant"/>
    <property type="match status" value="4"/>
</dbReference>
<comment type="caution">
    <text evidence="3">The sequence shown here is derived from an EMBL/GenBank/DDBJ whole genome shotgun (WGS) entry which is preliminary data.</text>
</comment>
<dbReference type="PROSITE" id="PS50077">
    <property type="entry name" value="HEAT_REPEAT"/>
    <property type="match status" value="1"/>
</dbReference>
<evidence type="ECO:0000256" key="1">
    <source>
        <dbReference type="ARBA" id="ARBA00045876"/>
    </source>
</evidence>
<proteinExistence type="predicted"/>
<protein>
    <submittedName>
        <fullName evidence="3">PBS lyase</fullName>
    </submittedName>
</protein>
<evidence type="ECO:0000256" key="2">
    <source>
        <dbReference type="SAM" id="MobiDB-lite"/>
    </source>
</evidence>
<feature type="compositionally biased region" description="Basic and acidic residues" evidence="2">
    <location>
        <begin position="451"/>
        <end position="461"/>
    </location>
</feature>